<dbReference type="InterPro" id="IPR004101">
    <property type="entry name" value="Mur_ligase_C"/>
</dbReference>
<evidence type="ECO:0000313" key="2">
    <source>
        <dbReference type="EMBL" id="MPM47217.1"/>
    </source>
</evidence>
<organism evidence="2">
    <name type="scientific">bioreactor metagenome</name>
    <dbReference type="NCBI Taxonomy" id="1076179"/>
    <lineage>
        <taxon>unclassified sequences</taxon>
        <taxon>metagenomes</taxon>
        <taxon>ecological metagenomes</taxon>
    </lineage>
</organism>
<name>A0A645A2B9_9ZZZZ</name>
<dbReference type="Gene3D" id="3.40.1190.10">
    <property type="entry name" value="Mur-like, catalytic domain"/>
    <property type="match status" value="1"/>
</dbReference>
<dbReference type="Gene3D" id="3.90.190.20">
    <property type="entry name" value="Mur ligase, C-terminal domain"/>
    <property type="match status" value="1"/>
</dbReference>
<sequence length="228" mass="25059">MHRALSKHEGDIVWFSLKDPGCDYYAVPLSEPGCPRFEVYERGEFKGVCQLSIPGLHNVANALAAIAACRRLHIAYDILLPALSSFGGACRRFEYKGRIGDVTVIDDYAHHPSEIRATLTAARTLYKGDIWCVFQPHTYSRTKALWNDFAKALTLCDHPVLLDIYAAREKPDPAVTSQGLAADIPGAVYCASFDEAKAMLLTKLKPGDLLITMGAGNVYRLGEAIVDE</sequence>
<dbReference type="InterPro" id="IPR036565">
    <property type="entry name" value="Mur-like_cat_sf"/>
</dbReference>
<dbReference type="AlphaFoldDB" id="A0A645A2B9"/>
<evidence type="ECO:0000259" key="1">
    <source>
        <dbReference type="Pfam" id="PF02875"/>
    </source>
</evidence>
<dbReference type="GO" id="GO:0008763">
    <property type="term" value="F:UDP-N-acetylmuramate-L-alanine ligase activity"/>
    <property type="evidence" value="ECO:0007669"/>
    <property type="project" value="UniProtKB-EC"/>
</dbReference>
<dbReference type="PANTHER" id="PTHR43445">
    <property type="entry name" value="UDP-N-ACETYLMURAMATE--L-ALANINE LIGASE-RELATED"/>
    <property type="match status" value="1"/>
</dbReference>
<comment type="caution">
    <text evidence="2">The sequence shown here is derived from an EMBL/GenBank/DDBJ whole genome shotgun (WGS) entry which is preliminary data.</text>
</comment>
<dbReference type="GO" id="GO:0005524">
    <property type="term" value="F:ATP binding"/>
    <property type="evidence" value="ECO:0007669"/>
    <property type="project" value="InterPro"/>
</dbReference>
<protein>
    <submittedName>
        <fullName evidence="2">UDP-N-acetylmuramate--L-alanine ligase</fullName>
        <ecNumber evidence="2">6.3.2.8</ecNumber>
    </submittedName>
</protein>
<reference evidence="2" key="1">
    <citation type="submission" date="2019-08" db="EMBL/GenBank/DDBJ databases">
        <authorList>
            <person name="Kucharzyk K."/>
            <person name="Murdoch R.W."/>
            <person name="Higgins S."/>
            <person name="Loffler F."/>
        </authorList>
    </citation>
    <scope>NUCLEOTIDE SEQUENCE</scope>
</reference>
<gene>
    <name evidence="2" type="primary">murC_25</name>
    <name evidence="2" type="ORF">SDC9_93925</name>
</gene>
<dbReference type="InterPro" id="IPR050061">
    <property type="entry name" value="MurCDEF_pg_biosynth"/>
</dbReference>
<feature type="domain" description="Mur ligase C-terminal" evidence="1">
    <location>
        <begin position="91"/>
        <end position="216"/>
    </location>
</feature>
<accession>A0A645A2B9</accession>
<keyword evidence="2" id="KW-0436">Ligase</keyword>
<dbReference type="Pfam" id="PF02875">
    <property type="entry name" value="Mur_ligase_C"/>
    <property type="match status" value="1"/>
</dbReference>
<dbReference type="EMBL" id="VSSQ01011590">
    <property type="protein sequence ID" value="MPM47217.1"/>
    <property type="molecule type" value="Genomic_DNA"/>
</dbReference>
<proteinExistence type="predicted"/>
<dbReference type="InterPro" id="IPR036615">
    <property type="entry name" value="Mur_ligase_C_dom_sf"/>
</dbReference>
<dbReference type="PANTHER" id="PTHR43445:SF3">
    <property type="entry name" value="UDP-N-ACETYLMURAMATE--L-ALANINE LIGASE"/>
    <property type="match status" value="1"/>
</dbReference>
<dbReference type="SUPFAM" id="SSF53244">
    <property type="entry name" value="MurD-like peptide ligases, peptide-binding domain"/>
    <property type="match status" value="1"/>
</dbReference>
<dbReference type="EC" id="6.3.2.8" evidence="2"/>
<dbReference type="SUPFAM" id="SSF53623">
    <property type="entry name" value="MurD-like peptide ligases, catalytic domain"/>
    <property type="match status" value="1"/>
</dbReference>